<evidence type="ECO:0000313" key="3">
    <source>
        <dbReference type="Proteomes" id="UP000077755"/>
    </source>
</evidence>
<reference evidence="2" key="2">
    <citation type="submission" date="2022-03" db="EMBL/GenBank/DDBJ databases">
        <title>Draft title - Genomic analysis of global carrot germplasm unveils the trajectory of domestication and the origin of high carotenoid orange carrot.</title>
        <authorList>
            <person name="Iorizzo M."/>
            <person name="Ellison S."/>
            <person name="Senalik D."/>
            <person name="Macko-Podgorni A."/>
            <person name="Grzebelus D."/>
            <person name="Bostan H."/>
            <person name="Rolling W."/>
            <person name="Curaba J."/>
            <person name="Simon P."/>
        </authorList>
    </citation>
    <scope>NUCLEOTIDE SEQUENCE</scope>
    <source>
        <tissue evidence="2">Leaf</tissue>
    </source>
</reference>
<dbReference type="Proteomes" id="UP000077755">
    <property type="component" value="Chromosome 1"/>
</dbReference>
<gene>
    <name evidence="2" type="ORF">DCAR_0103403</name>
</gene>
<evidence type="ECO:0000313" key="2">
    <source>
        <dbReference type="EMBL" id="WOG84221.1"/>
    </source>
</evidence>
<evidence type="ECO:0000256" key="1">
    <source>
        <dbReference type="SAM" id="Phobius"/>
    </source>
</evidence>
<keyword evidence="3" id="KW-1185">Reference proteome</keyword>
<proteinExistence type="predicted"/>
<reference evidence="2" key="1">
    <citation type="journal article" date="2016" name="Nat. Genet.">
        <title>A high-quality carrot genome assembly provides new insights into carotenoid accumulation and asterid genome evolution.</title>
        <authorList>
            <person name="Iorizzo M."/>
            <person name="Ellison S."/>
            <person name="Senalik D."/>
            <person name="Zeng P."/>
            <person name="Satapoomin P."/>
            <person name="Huang J."/>
            <person name="Bowman M."/>
            <person name="Iovene M."/>
            <person name="Sanseverino W."/>
            <person name="Cavagnaro P."/>
            <person name="Yildiz M."/>
            <person name="Macko-Podgorni A."/>
            <person name="Moranska E."/>
            <person name="Grzebelus E."/>
            <person name="Grzebelus D."/>
            <person name="Ashrafi H."/>
            <person name="Zheng Z."/>
            <person name="Cheng S."/>
            <person name="Spooner D."/>
            <person name="Van Deynze A."/>
            <person name="Simon P."/>
        </authorList>
    </citation>
    <scope>NUCLEOTIDE SEQUENCE</scope>
    <source>
        <tissue evidence="2">Leaf</tissue>
    </source>
</reference>
<organism evidence="2 3">
    <name type="scientific">Daucus carota subsp. sativus</name>
    <name type="common">Carrot</name>
    <dbReference type="NCBI Taxonomy" id="79200"/>
    <lineage>
        <taxon>Eukaryota</taxon>
        <taxon>Viridiplantae</taxon>
        <taxon>Streptophyta</taxon>
        <taxon>Embryophyta</taxon>
        <taxon>Tracheophyta</taxon>
        <taxon>Spermatophyta</taxon>
        <taxon>Magnoliopsida</taxon>
        <taxon>eudicotyledons</taxon>
        <taxon>Gunneridae</taxon>
        <taxon>Pentapetalae</taxon>
        <taxon>asterids</taxon>
        <taxon>campanulids</taxon>
        <taxon>Apiales</taxon>
        <taxon>Apiaceae</taxon>
        <taxon>Apioideae</taxon>
        <taxon>Scandiceae</taxon>
        <taxon>Daucinae</taxon>
        <taxon>Daucus</taxon>
        <taxon>Daucus sect. Daucus</taxon>
    </lineage>
</organism>
<accession>A0AAF0W8N3</accession>
<dbReference type="AlphaFoldDB" id="A0AAF0W8N3"/>
<keyword evidence="1" id="KW-0472">Membrane</keyword>
<protein>
    <submittedName>
        <fullName evidence="2">Uncharacterized protein</fullName>
    </submittedName>
</protein>
<keyword evidence="1" id="KW-1133">Transmembrane helix</keyword>
<feature type="transmembrane region" description="Helical" evidence="1">
    <location>
        <begin position="63"/>
        <end position="81"/>
    </location>
</feature>
<dbReference type="EMBL" id="CP093343">
    <property type="protein sequence ID" value="WOG84221.1"/>
    <property type="molecule type" value="Genomic_DNA"/>
</dbReference>
<name>A0AAF0W8N3_DAUCS</name>
<keyword evidence="1" id="KW-0812">Transmembrane</keyword>
<sequence length="102" mass="12026">MVLLYNFDEIPLYSKFDTAACRFRGQGCMQLANHNCLGHDFFKPWYCCTISMKFLSTGFGHKLLVMIYIYQSAITLLYRWVMGRRFRSLSMVMVRGRMILTT</sequence>